<dbReference type="GO" id="GO:0051453">
    <property type="term" value="P:regulation of intracellular pH"/>
    <property type="evidence" value="ECO:0007669"/>
    <property type="project" value="TreeGrafter"/>
</dbReference>
<keyword evidence="5 7" id="KW-1133">Transmembrane helix</keyword>
<organism evidence="8 9">
    <name type="scientific">Parelaphostrongylus tenuis</name>
    <name type="common">Meningeal worm</name>
    <dbReference type="NCBI Taxonomy" id="148309"/>
    <lineage>
        <taxon>Eukaryota</taxon>
        <taxon>Metazoa</taxon>
        <taxon>Ecdysozoa</taxon>
        <taxon>Nematoda</taxon>
        <taxon>Chromadorea</taxon>
        <taxon>Rhabditida</taxon>
        <taxon>Rhabditina</taxon>
        <taxon>Rhabditomorpha</taxon>
        <taxon>Strongyloidea</taxon>
        <taxon>Metastrongylidae</taxon>
        <taxon>Parelaphostrongylus</taxon>
    </lineage>
</organism>
<evidence type="ECO:0000313" key="8">
    <source>
        <dbReference type="EMBL" id="KAJ1355407.1"/>
    </source>
</evidence>
<dbReference type="SUPFAM" id="SSF103473">
    <property type="entry name" value="MFS general substrate transporter"/>
    <property type="match status" value="1"/>
</dbReference>
<dbReference type="PANTHER" id="PTHR10981">
    <property type="entry name" value="BATTENIN"/>
    <property type="match status" value="1"/>
</dbReference>
<evidence type="ECO:0000256" key="1">
    <source>
        <dbReference type="ARBA" id="ARBA00004127"/>
    </source>
</evidence>
<evidence type="ECO:0000256" key="5">
    <source>
        <dbReference type="ARBA" id="ARBA00022989"/>
    </source>
</evidence>
<sequence length="236" mass="25863">MGPHQNTKHGNARNMISFWIFGLCNNFLFSLMLGAAQDILSNEHHIAGSLGNVTDTCAEQITTRICSTTSVGVVLICNTLPGLVVKLMAPFFIHPVPYGVRHFMVCTLQVISLLVTAFSKSVPIALVGVSISAIAVDLGEVTYLGLAGHYSKHAISTWASGTGMAGITAIIFRYYFVLVRAPTVRQVSPLRPSEWFSNSRLEMKKLSSVSINSNMKAPTLNGFRQRLKVIQVRYIY</sequence>
<gene>
    <name evidence="8" type="ORF">KIN20_012801</name>
</gene>
<dbReference type="Proteomes" id="UP001196413">
    <property type="component" value="Unassembled WGS sequence"/>
</dbReference>
<feature type="transmembrane region" description="Helical" evidence="7">
    <location>
        <begin position="99"/>
        <end position="118"/>
    </location>
</feature>
<feature type="transmembrane region" description="Helical" evidence="7">
    <location>
        <begin position="158"/>
        <end position="176"/>
    </location>
</feature>
<evidence type="ECO:0000313" key="9">
    <source>
        <dbReference type="Proteomes" id="UP001196413"/>
    </source>
</evidence>
<dbReference type="InterPro" id="IPR003492">
    <property type="entry name" value="Battenin_disease_Cln3"/>
</dbReference>
<evidence type="ECO:0000256" key="3">
    <source>
        <dbReference type="ARBA" id="ARBA00022448"/>
    </source>
</evidence>
<evidence type="ECO:0000256" key="7">
    <source>
        <dbReference type="RuleBase" id="RU361113"/>
    </source>
</evidence>
<dbReference type="PRINTS" id="PR01315">
    <property type="entry name" value="BATTENIN"/>
</dbReference>
<feature type="transmembrane region" description="Helical" evidence="7">
    <location>
        <begin position="16"/>
        <end position="36"/>
    </location>
</feature>
<evidence type="ECO:0000256" key="2">
    <source>
        <dbReference type="ARBA" id="ARBA00007467"/>
    </source>
</evidence>
<comment type="subcellular location">
    <subcellularLocation>
        <location evidence="1">Endomembrane system</location>
        <topology evidence="1">Multi-pass membrane protein</topology>
    </subcellularLocation>
    <subcellularLocation>
        <location evidence="7">Lysosome membrane</location>
        <topology evidence="7">Multi-pass membrane protein</topology>
    </subcellularLocation>
</comment>
<dbReference type="Pfam" id="PF02487">
    <property type="entry name" value="CLN3"/>
    <property type="match status" value="1"/>
</dbReference>
<comment type="similarity">
    <text evidence="2 7">Belongs to the battenin family.</text>
</comment>
<accession>A0AAD5QM50</accession>
<keyword evidence="3" id="KW-0813">Transport</keyword>
<feature type="transmembrane region" description="Helical" evidence="7">
    <location>
        <begin position="71"/>
        <end position="93"/>
    </location>
</feature>
<comment type="caution">
    <text evidence="7">Lacks conserved residue(s) required for the propagation of feature annotation.</text>
</comment>
<dbReference type="EMBL" id="JAHQIW010002475">
    <property type="protein sequence ID" value="KAJ1355407.1"/>
    <property type="molecule type" value="Genomic_DNA"/>
</dbReference>
<dbReference type="GO" id="GO:0012505">
    <property type="term" value="C:endomembrane system"/>
    <property type="evidence" value="ECO:0007669"/>
    <property type="project" value="UniProtKB-SubCell"/>
</dbReference>
<dbReference type="PANTHER" id="PTHR10981:SF0">
    <property type="entry name" value="BATTENIN"/>
    <property type="match status" value="1"/>
</dbReference>
<evidence type="ECO:0000256" key="4">
    <source>
        <dbReference type="ARBA" id="ARBA00022692"/>
    </source>
</evidence>
<dbReference type="InterPro" id="IPR036259">
    <property type="entry name" value="MFS_trans_sf"/>
</dbReference>
<keyword evidence="7" id="KW-0458">Lysosome</keyword>
<feature type="transmembrane region" description="Helical" evidence="7">
    <location>
        <begin position="125"/>
        <end position="146"/>
    </location>
</feature>
<protein>
    <recommendedName>
        <fullName evidence="7">Battenin</fullName>
    </recommendedName>
</protein>
<dbReference type="GO" id="GO:0005765">
    <property type="term" value="C:lysosomal membrane"/>
    <property type="evidence" value="ECO:0007669"/>
    <property type="project" value="UniProtKB-SubCell"/>
</dbReference>
<keyword evidence="4 7" id="KW-0812">Transmembrane</keyword>
<dbReference type="AlphaFoldDB" id="A0AAD5QM50"/>
<keyword evidence="9" id="KW-1185">Reference proteome</keyword>
<reference evidence="8" key="1">
    <citation type="submission" date="2021-06" db="EMBL/GenBank/DDBJ databases">
        <title>Parelaphostrongylus tenuis whole genome reference sequence.</title>
        <authorList>
            <person name="Garwood T.J."/>
            <person name="Larsen P.A."/>
            <person name="Fountain-Jones N.M."/>
            <person name="Garbe J.R."/>
            <person name="Macchietto M.G."/>
            <person name="Kania S.A."/>
            <person name="Gerhold R.W."/>
            <person name="Richards J.E."/>
            <person name="Wolf T.M."/>
        </authorList>
    </citation>
    <scope>NUCLEOTIDE SEQUENCE</scope>
    <source>
        <strain evidence="8">MNPRO001-30</strain>
        <tissue evidence="8">Meninges</tissue>
    </source>
</reference>
<comment type="caution">
    <text evidence="8">The sequence shown here is derived from an EMBL/GenBank/DDBJ whole genome shotgun (WGS) entry which is preliminary data.</text>
</comment>
<name>A0AAD5QM50_PARTN</name>
<evidence type="ECO:0000256" key="6">
    <source>
        <dbReference type="ARBA" id="ARBA00023136"/>
    </source>
</evidence>
<proteinExistence type="inferred from homology"/>
<keyword evidence="6 7" id="KW-0472">Membrane</keyword>